<evidence type="ECO:0000256" key="11">
    <source>
        <dbReference type="SAM" id="MobiDB-lite"/>
    </source>
</evidence>
<feature type="region of interest" description="Disordered" evidence="11">
    <location>
        <begin position="18"/>
        <end position="38"/>
    </location>
</feature>
<evidence type="ECO:0000256" key="7">
    <source>
        <dbReference type="ARBA" id="ARBA00022798"/>
    </source>
</evidence>
<feature type="domain" description="Carbohydrate kinase FGGY C-terminal" evidence="13">
    <location>
        <begin position="304"/>
        <end position="492"/>
    </location>
</feature>
<keyword evidence="6 10" id="KW-0418">Kinase</keyword>
<comment type="caution">
    <text evidence="14">The sequence shown here is derived from an EMBL/GenBank/DDBJ whole genome shotgun (WGS) entry which is preliminary data.</text>
</comment>
<dbReference type="Pfam" id="PF00370">
    <property type="entry name" value="FGGY_N"/>
    <property type="match status" value="1"/>
</dbReference>
<dbReference type="Gene3D" id="3.30.420.40">
    <property type="match status" value="2"/>
</dbReference>
<keyword evidence="5" id="KW-0547">Nucleotide-binding</keyword>
<dbReference type="FunFam" id="3.30.420.40:FF:000085">
    <property type="entry name" value="Glycerol kinase 2"/>
    <property type="match status" value="1"/>
</dbReference>
<dbReference type="InterPro" id="IPR018484">
    <property type="entry name" value="FGGY_N"/>
</dbReference>
<dbReference type="InterPro" id="IPR000577">
    <property type="entry name" value="Carb_kinase_FGGY"/>
</dbReference>
<accession>A0A1J9P9G3</accession>
<dbReference type="NCBIfam" id="TIGR01311">
    <property type="entry name" value="glycerol_kin"/>
    <property type="match status" value="1"/>
</dbReference>
<evidence type="ECO:0000256" key="1">
    <source>
        <dbReference type="ARBA" id="ARBA00005190"/>
    </source>
</evidence>
<dbReference type="PANTHER" id="PTHR10196">
    <property type="entry name" value="SUGAR KINASE"/>
    <property type="match status" value="1"/>
</dbReference>
<dbReference type="UniPathway" id="UPA00618">
    <property type="reaction ID" value="UER00672"/>
</dbReference>
<dbReference type="AlphaFoldDB" id="A0A1J9P9G3"/>
<proteinExistence type="inferred from homology"/>
<feature type="domain" description="Carbohydrate kinase FGGY N-terminal" evidence="12">
    <location>
        <begin position="39"/>
        <end position="294"/>
    </location>
</feature>
<evidence type="ECO:0000256" key="8">
    <source>
        <dbReference type="ARBA" id="ARBA00022840"/>
    </source>
</evidence>
<gene>
    <name evidence="14" type="ORF">AJ78_06871</name>
</gene>
<dbReference type="PROSITE" id="PS00445">
    <property type="entry name" value="FGGY_KINASES_2"/>
    <property type="match status" value="1"/>
</dbReference>
<dbReference type="GO" id="GO:0005739">
    <property type="term" value="C:mitochondrion"/>
    <property type="evidence" value="ECO:0007669"/>
    <property type="project" value="TreeGrafter"/>
</dbReference>
<evidence type="ECO:0000259" key="13">
    <source>
        <dbReference type="Pfam" id="PF02782"/>
    </source>
</evidence>
<reference evidence="14 15" key="1">
    <citation type="submission" date="2015-07" db="EMBL/GenBank/DDBJ databases">
        <title>Emmonsia species relationships and genome sequence.</title>
        <authorList>
            <consortium name="The Broad Institute Genomics Platform"/>
            <person name="Cuomo C.A."/>
            <person name="Munoz J.F."/>
            <person name="Imamovic A."/>
            <person name="Priest M.E."/>
            <person name="Young S."/>
            <person name="Clay O.K."/>
            <person name="McEwen J.G."/>
        </authorList>
    </citation>
    <scope>NUCLEOTIDE SEQUENCE [LARGE SCALE GENOMIC DNA]</scope>
    <source>
        <strain evidence="14 15">UAMH 9510</strain>
    </source>
</reference>
<dbReference type="Pfam" id="PF02782">
    <property type="entry name" value="FGGY_C"/>
    <property type="match status" value="1"/>
</dbReference>
<dbReference type="NCBIfam" id="NF000756">
    <property type="entry name" value="PRK00047.1"/>
    <property type="match status" value="1"/>
</dbReference>
<evidence type="ECO:0000256" key="6">
    <source>
        <dbReference type="ARBA" id="ARBA00022777"/>
    </source>
</evidence>
<dbReference type="PIRSF" id="PIRSF000538">
    <property type="entry name" value="GlpK"/>
    <property type="match status" value="1"/>
</dbReference>
<dbReference type="EMBL" id="LGRN01000389">
    <property type="protein sequence ID" value="OJD12562.1"/>
    <property type="molecule type" value="Genomic_DNA"/>
</dbReference>
<dbReference type="OrthoDB" id="5422795at2759"/>
<evidence type="ECO:0000256" key="10">
    <source>
        <dbReference type="RuleBase" id="RU003733"/>
    </source>
</evidence>
<dbReference type="InterPro" id="IPR043129">
    <property type="entry name" value="ATPase_NBD"/>
</dbReference>
<evidence type="ECO:0000256" key="5">
    <source>
        <dbReference type="ARBA" id="ARBA00022741"/>
    </source>
</evidence>
<dbReference type="PANTHER" id="PTHR10196:SF69">
    <property type="entry name" value="GLYCEROL KINASE"/>
    <property type="match status" value="1"/>
</dbReference>
<dbReference type="GO" id="GO:0006641">
    <property type="term" value="P:triglyceride metabolic process"/>
    <property type="evidence" value="ECO:0007669"/>
    <property type="project" value="TreeGrafter"/>
</dbReference>
<dbReference type="InterPro" id="IPR018483">
    <property type="entry name" value="Carb_kinase_FGGY_CS"/>
</dbReference>
<dbReference type="CDD" id="cd07792">
    <property type="entry name" value="ASKHA_NBD_FGGY_GK1-3-like"/>
    <property type="match status" value="1"/>
</dbReference>
<dbReference type="SUPFAM" id="SSF53067">
    <property type="entry name" value="Actin-like ATPase domain"/>
    <property type="match status" value="2"/>
</dbReference>
<evidence type="ECO:0000313" key="14">
    <source>
        <dbReference type="EMBL" id="OJD12562.1"/>
    </source>
</evidence>
<dbReference type="InterPro" id="IPR018485">
    <property type="entry name" value="FGGY_C"/>
</dbReference>
<dbReference type="STRING" id="1447872.A0A1J9P9G3"/>
<evidence type="ECO:0000256" key="3">
    <source>
        <dbReference type="ARBA" id="ARBA00012099"/>
    </source>
</evidence>
<comment type="pathway">
    <text evidence="1">Polyol metabolism; glycerol degradation via glycerol kinase pathway; sn-glycerol 3-phosphate from glycerol: step 1/1.</text>
</comment>
<evidence type="ECO:0000256" key="4">
    <source>
        <dbReference type="ARBA" id="ARBA00022679"/>
    </source>
</evidence>
<evidence type="ECO:0000256" key="2">
    <source>
        <dbReference type="ARBA" id="ARBA00009156"/>
    </source>
</evidence>
<sequence>MMRDFVLKHVLSTDVDAESSSKRASKPLDQSQHQKSGRYIGAIDQGTTSSRFIIFDDQGNPIASHQVELSRICQHSGWHEQDPEEIISSVEKCIDQATRAFTSQGFSISDIQTVGLTSQRETTIVWDWETGTPLHNAIAWPDTRTTSLVRELKSKEGADKLQEICGLPLSTYSSSAKLVWLLRNIPGVKKAYDNGRLAFGTVDTWLVYKLNGGKKNNIFVTDVTNASRTMFTNLYTLKYDEALLKFFGIDRSKIKLPNIVASAHGSAFGSIADGLLKGIKITSCLGDQSAALIGHCAFSPGQAKNTYGTGCFLLYNVGNSPVISKHGLLATVGYQLGESPVYALEGSVAVAGSGVSFLMNNLGFFRDARKVNDEAATVPDSGGCVFVTAFSGLFAPYWIDDAKGTIFGISQHTQRGHIARATLEAVCFQTKAILDAMEKDSGEKLKALAVDGGLSASDICMQSQADIIQLPIERPQMHEITALGAAIAAGYAIGIFKDLDALRGMNRSNRKIFKPQIAESESSRMYKQWSKAVEMSRGWLDNNTIGSF</sequence>
<evidence type="ECO:0000259" key="12">
    <source>
        <dbReference type="Pfam" id="PF00370"/>
    </source>
</evidence>
<evidence type="ECO:0000256" key="9">
    <source>
        <dbReference type="ARBA" id="ARBA00043149"/>
    </source>
</evidence>
<dbReference type="PROSITE" id="PS00933">
    <property type="entry name" value="FGGY_KINASES_1"/>
    <property type="match status" value="1"/>
</dbReference>
<dbReference type="GO" id="GO:0005524">
    <property type="term" value="F:ATP binding"/>
    <property type="evidence" value="ECO:0007669"/>
    <property type="project" value="UniProtKB-KW"/>
</dbReference>
<dbReference type="InterPro" id="IPR005999">
    <property type="entry name" value="Glycerol_kin"/>
</dbReference>
<evidence type="ECO:0000313" key="15">
    <source>
        <dbReference type="Proteomes" id="UP000182235"/>
    </source>
</evidence>
<dbReference type="InterPro" id="IPR042018">
    <property type="entry name" value="GK1-3_metazoan-type"/>
</dbReference>
<protein>
    <recommendedName>
        <fullName evidence="3">glycerol kinase</fullName>
        <ecNumber evidence="3">2.7.1.30</ecNumber>
    </recommendedName>
    <alternativeName>
        <fullName evidence="9">ATP:glycerol 3-phosphotransferase</fullName>
    </alternativeName>
</protein>
<dbReference type="FunFam" id="3.30.420.40:FF:000086">
    <property type="entry name" value="Glycerol kinase"/>
    <property type="match status" value="1"/>
</dbReference>
<comment type="similarity">
    <text evidence="2 10">Belongs to the FGGY kinase family.</text>
</comment>
<dbReference type="GO" id="GO:0046167">
    <property type="term" value="P:glycerol-3-phosphate biosynthetic process"/>
    <property type="evidence" value="ECO:0007669"/>
    <property type="project" value="TreeGrafter"/>
</dbReference>
<dbReference type="Proteomes" id="UP000182235">
    <property type="component" value="Unassembled WGS sequence"/>
</dbReference>
<name>A0A1J9P9G3_9EURO</name>
<keyword evidence="8" id="KW-0067">ATP-binding</keyword>
<keyword evidence="4 10" id="KW-0808">Transferase</keyword>
<dbReference type="GO" id="GO:0004370">
    <property type="term" value="F:glycerol kinase activity"/>
    <property type="evidence" value="ECO:0007669"/>
    <property type="project" value="UniProtKB-EC"/>
</dbReference>
<dbReference type="GO" id="GO:0019563">
    <property type="term" value="P:glycerol catabolic process"/>
    <property type="evidence" value="ECO:0007669"/>
    <property type="project" value="UniProtKB-UniPathway"/>
</dbReference>
<keyword evidence="15" id="KW-1185">Reference proteome</keyword>
<dbReference type="VEuPathDB" id="FungiDB:AJ78_06871"/>
<organism evidence="14 15">
    <name type="scientific">Emergomyces pasteurianus Ep9510</name>
    <dbReference type="NCBI Taxonomy" id="1447872"/>
    <lineage>
        <taxon>Eukaryota</taxon>
        <taxon>Fungi</taxon>
        <taxon>Dikarya</taxon>
        <taxon>Ascomycota</taxon>
        <taxon>Pezizomycotina</taxon>
        <taxon>Eurotiomycetes</taxon>
        <taxon>Eurotiomycetidae</taxon>
        <taxon>Onygenales</taxon>
        <taxon>Ajellomycetaceae</taxon>
        <taxon>Emergomyces</taxon>
    </lineage>
</organism>
<dbReference type="EC" id="2.7.1.30" evidence="3"/>
<keyword evidence="7" id="KW-0319">Glycerol metabolism</keyword>